<gene>
    <name evidence="4" type="ORF">OCV99_16785</name>
</gene>
<dbReference type="SUPFAM" id="SSF46689">
    <property type="entry name" value="Homeodomain-like"/>
    <property type="match status" value="1"/>
</dbReference>
<dbReference type="InterPro" id="IPR050624">
    <property type="entry name" value="HTH-type_Tx_Regulator"/>
</dbReference>
<dbReference type="PROSITE" id="PS50977">
    <property type="entry name" value="HTH_TETR_2"/>
    <property type="match status" value="1"/>
</dbReference>
<dbReference type="Proteomes" id="UP001652431">
    <property type="component" value="Unassembled WGS sequence"/>
</dbReference>
<evidence type="ECO:0000313" key="4">
    <source>
        <dbReference type="EMBL" id="MCU6688156.1"/>
    </source>
</evidence>
<sequence>MNTKGDYMERKGEMTKRLLGESFKELMQKKPFDKITIKMITDGAGVIRPTFYNYFQDKYEVMEWLLEQDVFIGARELIHMNMQREAVKMIFRKLEAERQYYVRAFEVEGQNSFEEMLVHEVYSIIQTAFELHPIDMHGFEKSISKEVFMKFHAITMVNGIKIWILDKEYKISADEALDMYQFLMTHSFAELMGGKS</sequence>
<dbReference type="PANTHER" id="PTHR43479">
    <property type="entry name" value="ACREF/ENVCD OPERON REPRESSOR-RELATED"/>
    <property type="match status" value="1"/>
</dbReference>
<dbReference type="InterPro" id="IPR001647">
    <property type="entry name" value="HTH_TetR"/>
</dbReference>
<comment type="caution">
    <text evidence="4">The sequence shown here is derived from an EMBL/GenBank/DDBJ whole genome shotgun (WGS) entry which is preliminary data.</text>
</comment>
<feature type="domain" description="HTH tetR-type" evidence="3">
    <location>
        <begin position="13"/>
        <end position="73"/>
    </location>
</feature>
<name>A0ABT2RS03_9FIRM</name>
<keyword evidence="5" id="KW-1185">Reference proteome</keyword>
<keyword evidence="1 2" id="KW-0238">DNA-binding</keyword>
<evidence type="ECO:0000256" key="2">
    <source>
        <dbReference type="PROSITE-ProRule" id="PRU00335"/>
    </source>
</evidence>
<evidence type="ECO:0000313" key="5">
    <source>
        <dbReference type="Proteomes" id="UP001652431"/>
    </source>
</evidence>
<dbReference type="Pfam" id="PF00440">
    <property type="entry name" value="TetR_N"/>
    <property type="match status" value="1"/>
</dbReference>
<organism evidence="4 5">
    <name type="scientific">Dorea acetigenes</name>
    <dbReference type="NCBI Taxonomy" id="2981787"/>
    <lineage>
        <taxon>Bacteria</taxon>
        <taxon>Bacillati</taxon>
        <taxon>Bacillota</taxon>
        <taxon>Clostridia</taxon>
        <taxon>Lachnospirales</taxon>
        <taxon>Lachnospiraceae</taxon>
        <taxon>Dorea</taxon>
    </lineage>
</organism>
<accession>A0ABT2RS03</accession>
<evidence type="ECO:0000256" key="1">
    <source>
        <dbReference type="ARBA" id="ARBA00023125"/>
    </source>
</evidence>
<reference evidence="4 5" key="1">
    <citation type="journal article" date="2021" name="ISME Commun">
        <title>Automated analysis of genomic sequences facilitates high-throughput and comprehensive description of bacteria.</title>
        <authorList>
            <person name="Hitch T.C.A."/>
        </authorList>
    </citation>
    <scope>NUCLEOTIDE SEQUENCE [LARGE SCALE GENOMIC DNA]</scope>
    <source>
        <strain evidence="4 5">Sanger_03</strain>
    </source>
</reference>
<dbReference type="Gene3D" id="1.10.357.10">
    <property type="entry name" value="Tetracycline Repressor, domain 2"/>
    <property type="match status" value="1"/>
</dbReference>
<dbReference type="InterPro" id="IPR009057">
    <property type="entry name" value="Homeodomain-like_sf"/>
</dbReference>
<feature type="DNA-binding region" description="H-T-H motif" evidence="2">
    <location>
        <begin position="36"/>
        <end position="55"/>
    </location>
</feature>
<protein>
    <submittedName>
        <fullName evidence="4">TetR/AcrR family transcriptional regulator</fullName>
    </submittedName>
</protein>
<dbReference type="EMBL" id="JAOQJU010000038">
    <property type="protein sequence ID" value="MCU6688156.1"/>
    <property type="molecule type" value="Genomic_DNA"/>
</dbReference>
<dbReference type="PANTHER" id="PTHR43479:SF7">
    <property type="entry name" value="TETR-FAMILY TRANSCRIPTIONAL REGULATOR"/>
    <property type="match status" value="1"/>
</dbReference>
<evidence type="ECO:0000259" key="3">
    <source>
        <dbReference type="PROSITE" id="PS50977"/>
    </source>
</evidence>
<proteinExistence type="predicted"/>